<evidence type="ECO:0000256" key="1">
    <source>
        <dbReference type="SAM" id="Phobius"/>
    </source>
</evidence>
<keyword evidence="3" id="KW-1185">Reference proteome</keyword>
<name>K3ZYI3_SETIT</name>
<keyword evidence="1" id="KW-0472">Membrane</keyword>
<reference evidence="3" key="1">
    <citation type="journal article" date="2012" name="Nat. Biotechnol.">
        <title>Reference genome sequence of the model plant Setaria.</title>
        <authorList>
            <person name="Bennetzen J.L."/>
            <person name="Schmutz J."/>
            <person name="Wang H."/>
            <person name="Percifield R."/>
            <person name="Hawkins J."/>
            <person name="Pontaroli A.C."/>
            <person name="Estep M."/>
            <person name="Feng L."/>
            <person name="Vaughn J.N."/>
            <person name="Grimwood J."/>
            <person name="Jenkins J."/>
            <person name="Barry K."/>
            <person name="Lindquist E."/>
            <person name="Hellsten U."/>
            <person name="Deshpande S."/>
            <person name="Wang X."/>
            <person name="Wu X."/>
            <person name="Mitros T."/>
            <person name="Triplett J."/>
            <person name="Yang X."/>
            <person name="Ye C.Y."/>
            <person name="Mauro-Herrera M."/>
            <person name="Wang L."/>
            <person name="Li P."/>
            <person name="Sharma M."/>
            <person name="Sharma R."/>
            <person name="Ronald P.C."/>
            <person name="Panaud O."/>
            <person name="Kellogg E.A."/>
            <person name="Brutnell T.P."/>
            <person name="Doust A.N."/>
            <person name="Tuskan G.A."/>
            <person name="Rokhsar D."/>
            <person name="Devos K.M."/>
        </authorList>
    </citation>
    <scope>NUCLEOTIDE SEQUENCE [LARGE SCALE GENOMIC DNA]</scope>
    <source>
        <strain evidence="3">cv. Yugu1</strain>
    </source>
</reference>
<dbReference type="EMBL" id="AGNK02001191">
    <property type="status" value="NOT_ANNOTATED_CDS"/>
    <property type="molecule type" value="Genomic_DNA"/>
</dbReference>
<reference evidence="2" key="2">
    <citation type="submission" date="2018-08" db="UniProtKB">
        <authorList>
            <consortium name="EnsemblPlants"/>
        </authorList>
    </citation>
    <scope>IDENTIFICATION</scope>
    <source>
        <strain evidence="2">Yugu1</strain>
    </source>
</reference>
<dbReference type="InParanoid" id="K3ZYI3"/>
<dbReference type="HOGENOM" id="CLU_2458972_0_0_1"/>
<proteinExistence type="predicted"/>
<dbReference type="EnsemblPlants" id="KQL25268">
    <property type="protein sequence ID" value="KQL25268"/>
    <property type="gene ID" value="SETIT_031665mg"/>
</dbReference>
<organism evidence="2 3">
    <name type="scientific">Setaria italica</name>
    <name type="common">Foxtail millet</name>
    <name type="synonym">Panicum italicum</name>
    <dbReference type="NCBI Taxonomy" id="4555"/>
    <lineage>
        <taxon>Eukaryota</taxon>
        <taxon>Viridiplantae</taxon>
        <taxon>Streptophyta</taxon>
        <taxon>Embryophyta</taxon>
        <taxon>Tracheophyta</taxon>
        <taxon>Spermatophyta</taxon>
        <taxon>Magnoliopsida</taxon>
        <taxon>Liliopsida</taxon>
        <taxon>Poales</taxon>
        <taxon>Poaceae</taxon>
        <taxon>PACMAD clade</taxon>
        <taxon>Panicoideae</taxon>
        <taxon>Panicodae</taxon>
        <taxon>Paniceae</taxon>
        <taxon>Cenchrinae</taxon>
        <taxon>Setaria</taxon>
    </lineage>
</organism>
<sequence length="89" mass="10425">MAASSSSLPLLRASCCCGVQIRMRTRLRDPQSSPPQPMRYRQNLCMYSLRKSMNGTLDLICIFFWLVRDVYFLFFISFSESKDSFPTFY</sequence>
<dbReference type="Proteomes" id="UP000004995">
    <property type="component" value="Unassembled WGS sequence"/>
</dbReference>
<dbReference type="Gramene" id="KQL25268">
    <property type="protein sequence ID" value="KQL25268"/>
    <property type="gene ID" value="SETIT_031665mg"/>
</dbReference>
<dbReference type="AlphaFoldDB" id="K3ZYI3"/>
<keyword evidence="1" id="KW-1133">Transmembrane helix</keyword>
<keyword evidence="1" id="KW-0812">Transmembrane</keyword>
<feature type="transmembrane region" description="Helical" evidence="1">
    <location>
        <begin position="56"/>
        <end position="78"/>
    </location>
</feature>
<evidence type="ECO:0000313" key="3">
    <source>
        <dbReference type="Proteomes" id="UP000004995"/>
    </source>
</evidence>
<accession>K3ZYI3</accession>
<protein>
    <submittedName>
        <fullName evidence="2">Uncharacterized protein</fullName>
    </submittedName>
</protein>
<evidence type="ECO:0000313" key="2">
    <source>
        <dbReference type="EnsemblPlants" id="KQL25268"/>
    </source>
</evidence>